<reference evidence="2" key="1">
    <citation type="journal article" date="2019" name="PLoS Negl. Trop. Dis.">
        <title>Revisiting the worldwide diversity of Leptospira species in the environment.</title>
        <authorList>
            <person name="Vincent A.T."/>
            <person name="Schiettekatte O."/>
            <person name="Bourhy P."/>
            <person name="Veyrier F.J."/>
            <person name="Picardeau M."/>
        </authorList>
    </citation>
    <scope>NUCLEOTIDE SEQUENCE [LARGE SCALE GENOMIC DNA]</scope>
    <source>
        <strain evidence="2">201800301</strain>
    </source>
</reference>
<feature type="domain" description="DUF4387" evidence="1">
    <location>
        <begin position="5"/>
        <end position="99"/>
    </location>
</feature>
<sequence>MTAIKNLSRYVRSKNAGPFWMTIDIFCDSTEDYSRIKKSKDSLPEKVAALYEVDKDSMMFFFADDLLTVKISIPKEKPQGHKYESDMHSGQQFVRILELQID</sequence>
<evidence type="ECO:0000313" key="2">
    <source>
        <dbReference type="EMBL" id="TGK44487.1"/>
    </source>
</evidence>
<gene>
    <name evidence="2" type="ORF">EHO65_00150</name>
</gene>
<dbReference type="Proteomes" id="UP000298097">
    <property type="component" value="Unassembled WGS sequence"/>
</dbReference>
<name>A0A4R9HCF2_9LEPT</name>
<evidence type="ECO:0000259" key="1">
    <source>
        <dbReference type="Pfam" id="PF14330"/>
    </source>
</evidence>
<dbReference type="EMBL" id="RQEY01000001">
    <property type="protein sequence ID" value="TGK44487.1"/>
    <property type="molecule type" value="Genomic_DNA"/>
</dbReference>
<proteinExistence type="predicted"/>
<dbReference type="AlphaFoldDB" id="A0A4R9HCF2"/>
<evidence type="ECO:0000313" key="3">
    <source>
        <dbReference type="Proteomes" id="UP000298097"/>
    </source>
</evidence>
<dbReference type="OrthoDB" id="9796125at2"/>
<organism evidence="2 3">
    <name type="scientific">Leptospira andrefontaineae</name>
    <dbReference type="NCBI Taxonomy" id="2484976"/>
    <lineage>
        <taxon>Bacteria</taxon>
        <taxon>Pseudomonadati</taxon>
        <taxon>Spirochaetota</taxon>
        <taxon>Spirochaetia</taxon>
        <taxon>Leptospirales</taxon>
        <taxon>Leptospiraceae</taxon>
        <taxon>Leptospira</taxon>
    </lineage>
</organism>
<comment type="caution">
    <text evidence="2">The sequence shown here is derived from an EMBL/GenBank/DDBJ whole genome shotgun (WGS) entry which is preliminary data.</text>
</comment>
<dbReference type="InterPro" id="IPR025496">
    <property type="entry name" value="DUF4387"/>
</dbReference>
<protein>
    <submittedName>
        <fullName evidence="2">DUF4387 domain-containing protein</fullName>
    </submittedName>
</protein>
<accession>A0A4R9HCF2</accession>
<dbReference type="Pfam" id="PF14330">
    <property type="entry name" value="DUF4387"/>
    <property type="match status" value="1"/>
</dbReference>
<dbReference type="RefSeq" id="WP_135772222.1">
    <property type="nucleotide sequence ID" value="NZ_RQEY01000001.1"/>
</dbReference>
<keyword evidence="3" id="KW-1185">Reference proteome</keyword>